<name>A0A2T7D696_9POAL</name>
<proteinExistence type="predicted"/>
<sequence>MEGVGARLGRTSARYGPATTFTGPVRKWRKEWVPVAAAAAAASANANANASASANGGAASSTGTGSGGGSRGNNLLLFKWTPVNGANGGGGDGERQAAAEETATRRRRYVPVSVVEEERQESAKSDDENKANDGDPSSNETEPSNGKTDINDTPMDEPQASDEDARDSGKNGGGTDFNLNLGLKDPDGDNEGDTAEQHEVAKNPQTENNRFKRKSVTPDLEMRM</sequence>
<dbReference type="AlphaFoldDB" id="A0A2T7D696"/>
<keyword evidence="3" id="KW-1185">Reference proteome</keyword>
<feature type="compositionally biased region" description="Low complexity" evidence="1">
    <location>
        <begin position="41"/>
        <end position="63"/>
    </location>
</feature>
<accession>A0A2T7D696</accession>
<evidence type="ECO:0000313" key="3">
    <source>
        <dbReference type="Proteomes" id="UP000244336"/>
    </source>
</evidence>
<organism evidence="2 3">
    <name type="scientific">Panicum hallii var. hallii</name>
    <dbReference type="NCBI Taxonomy" id="1504633"/>
    <lineage>
        <taxon>Eukaryota</taxon>
        <taxon>Viridiplantae</taxon>
        <taxon>Streptophyta</taxon>
        <taxon>Embryophyta</taxon>
        <taxon>Tracheophyta</taxon>
        <taxon>Spermatophyta</taxon>
        <taxon>Magnoliopsida</taxon>
        <taxon>Liliopsida</taxon>
        <taxon>Poales</taxon>
        <taxon>Poaceae</taxon>
        <taxon>PACMAD clade</taxon>
        <taxon>Panicoideae</taxon>
        <taxon>Panicodae</taxon>
        <taxon>Paniceae</taxon>
        <taxon>Panicinae</taxon>
        <taxon>Panicum</taxon>
        <taxon>Panicum sect. Panicum</taxon>
    </lineage>
</organism>
<reference evidence="2 3" key="1">
    <citation type="submission" date="2018-04" db="EMBL/GenBank/DDBJ databases">
        <title>WGS assembly of Panicum hallii var. hallii HAL2.</title>
        <authorList>
            <person name="Lovell J."/>
            <person name="Jenkins J."/>
            <person name="Lowry D."/>
            <person name="Mamidi S."/>
            <person name="Sreedasyam A."/>
            <person name="Weng X."/>
            <person name="Barry K."/>
            <person name="Bonette J."/>
            <person name="Campitelli B."/>
            <person name="Daum C."/>
            <person name="Gordon S."/>
            <person name="Gould B."/>
            <person name="Lipzen A."/>
            <person name="MacQueen A."/>
            <person name="Palacio-Mejia J."/>
            <person name="Plott C."/>
            <person name="Shakirov E."/>
            <person name="Shu S."/>
            <person name="Yoshinaga Y."/>
            <person name="Zane M."/>
            <person name="Rokhsar D."/>
            <person name="Grimwood J."/>
            <person name="Schmutz J."/>
            <person name="Juenger T."/>
        </authorList>
    </citation>
    <scope>NUCLEOTIDE SEQUENCE [LARGE SCALE GENOMIC DNA]</scope>
    <source>
        <strain evidence="3">cv. HAL2</strain>
    </source>
</reference>
<dbReference type="Gramene" id="PUZ51099">
    <property type="protein sequence ID" value="PUZ51099"/>
    <property type="gene ID" value="GQ55_6G147900"/>
</dbReference>
<feature type="compositionally biased region" description="Basic and acidic residues" evidence="1">
    <location>
        <begin position="92"/>
        <end position="104"/>
    </location>
</feature>
<feature type="region of interest" description="Disordered" evidence="1">
    <location>
        <begin position="1"/>
        <end position="22"/>
    </location>
</feature>
<feature type="compositionally biased region" description="Polar residues" evidence="1">
    <location>
        <begin position="135"/>
        <end position="148"/>
    </location>
</feature>
<protein>
    <submittedName>
        <fullName evidence="2">Uncharacterized protein</fullName>
    </submittedName>
</protein>
<dbReference type="OrthoDB" id="2020529at2759"/>
<evidence type="ECO:0000313" key="2">
    <source>
        <dbReference type="EMBL" id="PUZ51099.1"/>
    </source>
</evidence>
<dbReference type="PANTHER" id="PTHR34572:SF1">
    <property type="entry name" value="GOLGIN FAMILY A PROTEIN"/>
    <property type="match status" value="1"/>
</dbReference>
<dbReference type="Proteomes" id="UP000244336">
    <property type="component" value="Chromosome 6"/>
</dbReference>
<gene>
    <name evidence="2" type="ORF">GQ55_6G147900</name>
</gene>
<evidence type="ECO:0000256" key="1">
    <source>
        <dbReference type="SAM" id="MobiDB-lite"/>
    </source>
</evidence>
<feature type="compositionally biased region" description="Basic and acidic residues" evidence="1">
    <location>
        <begin position="116"/>
        <end position="133"/>
    </location>
</feature>
<dbReference type="STRING" id="1504633.A0A2T7D696"/>
<dbReference type="EMBL" id="CM009754">
    <property type="protein sequence ID" value="PUZ51099.1"/>
    <property type="molecule type" value="Genomic_DNA"/>
</dbReference>
<dbReference type="PANTHER" id="PTHR34572">
    <property type="entry name" value="GOLGIN FAMILY A PROTEIN"/>
    <property type="match status" value="1"/>
</dbReference>
<feature type="region of interest" description="Disordered" evidence="1">
    <location>
        <begin position="41"/>
        <end position="224"/>
    </location>
</feature>